<gene>
    <name evidence="2" type="ORF">HK103_006578</name>
</gene>
<comment type="caution">
    <text evidence="2">The sequence shown here is derived from an EMBL/GenBank/DDBJ whole genome shotgun (WGS) entry which is preliminary data.</text>
</comment>
<name>A0AAD5UGV5_9FUNG</name>
<dbReference type="EMBL" id="JADGKB010000070">
    <property type="protein sequence ID" value="KAJ3255209.1"/>
    <property type="molecule type" value="Genomic_DNA"/>
</dbReference>
<reference evidence="2" key="1">
    <citation type="submission" date="2020-05" db="EMBL/GenBank/DDBJ databases">
        <title>Phylogenomic resolution of chytrid fungi.</title>
        <authorList>
            <person name="Stajich J.E."/>
            <person name="Amses K."/>
            <person name="Simmons R."/>
            <person name="Seto K."/>
            <person name="Myers J."/>
            <person name="Bonds A."/>
            <person name="Quandt C.A."/>
            <person name="Barry K."/>
            <person name="Liu P."/>
            <person name="Grigoriev I."/>
            <person name="Longcore J.E."/>
            <person name="James T.Y."/>
        </authorList>
    </citation>
    <scope>NUCLEOTIDE SEQUENCE</scope>
    <source>
        <strain evidence="2">PLAUS21</strain>
    </source>
</reference>
<feature type="compositionally biased region" description="Basic and acidic residues" evidence="1">
    <location>
        <begin position="11"/>
        <end position="23"/>
    </location>
</feature>
<organism evidence="2 3">
    <name type="scientific">Boothiomyces macroporosus</name>
    <dbReference type="NCBI Taxonomy" id="261099"/>
    <lineage>
        <taxon>Eukaryota</taxon>
        <taxon>Fungi</taxon>
        <taxon>Fungi incertae sedis</taxon>
        <taxon>Chytridiomycota</taxon>
        <taxon>Chytridiomycota incertae sedis</taxon>
        <taxon>Chytridiomycetes</taxon>
        <taxon>Rhizophydiales</taxon>
        <taxon>Terramycetaceae</taxon>
        <taxon>Boothiomyces</taxon>
    </lineage>
</organism>
<proteinExistence type="predicted"/>
<accession>A0AAD5UGV5</accession>
<protein>
    <submittedName>
        <fullName evidence="2">Uncharacterized protein</fullName>
    </submittedName>
</protein>
<feature type="region of interest" description="Disordered" evidence="1">
    <location>
        <begin position="1"/>
        <end position="23"/>
    </location>
</feature>
<evidence type="ECO:0000256" key="1">
    <source>
        <dbReference type="SAM" id="MobiDB-lite"/>
    </source>
</evidence>
<evidence type="ECO:0000313" key="3">
    <source>
        <dbReference type="Proteomes" id="UP001210925"/>
    </source>
</evidence>
<keyword evidence="3" id="KW-1185">Reference proteome</keyword>
<sequence>MEGKSNLPSTERQDLISRGADVETGKSTAKTNAKFIKSFSEKDNLLGFDEGQISQQRLDNIIKKWVDCVKKAVTEKYDVHIASNQIKKTDAIPGNMVEFTIMIDKTFISGFLQEAKQFKELQIKEFHQNLHKFYNTVQEATLELTKNLRLNAIDRIAKIWNNSTNKFAESRKVFVKERQKCEKELKLINTKYEKIQEIERLDTEIASISEKLLINFYELQSECSHHFCQALVDFLDRMHFLTVYISGIFDDYFDLELTDGGNLESMPVEWQALEPLDLSRFPFKEVVDRYSKFSIQCKKSADRYRQQFIEYRKMVVDDVLQNIIHHFKVLESHGQLQEETEKNYLVEWQEKSARTKRAFQ</sequence>
<dbReference type="AlphaFoldDB" id="A0AAD5UGV5"/>
<feature type="compositionally biased region" description="Polar residues" evidence="1">
    <location>
        <begin position="1"/>
        <end position="10"/>
    </location>
</feature>
<evidence type="ECO:0000313" key="2">
    <source>
        <dbReference type="EMBL" id="KAJ3255209.1"/>
    </source>
</evidence>
<dbReference type="Proteomes" id="UP001210925">
    <property type="component" value="Unassembled WGS sequence"/>
</dbReference>